<dbReference type="HOGENOM" id="CLU_1155147_0_0_6"/>
<dbReference type="KEGG" id="btra:F544_2550"/>
<accession>W0R2T5</accession>
<reference evidence="1 2" key="1">
    <citation type="submission" date="2013-12" db="EMBL/GenBank/DDBJ databases">
        <title>Annotation of the Bibersteinia trehalosi USDA-ARS-USMARC-190 complete genome.</title>
        <authorList>
            <person name="Harhay G.P."/>
            <person name="McVey S."/>
            <person name="Clawson M.L."/>
            <person name="Bono J."/>
            <person name="Heaton M.P."/>
            <person name="Chitko-Mckown C.G."/>
            <person name="Harhay D.M."/>
            <person name="Smith T.P.L."/>
        </authorList>
    </citation>
    <scope>NUCLEOTIDE SEQUENCE [LARGE SCALE GENOMIC DNA]</scope>
    <source>
        <strain evidence="1 2">USDA-ARS-USMARC-190</strain>
    </source>
</reference>
<name>W0R2T5_BIBTR</name>
<dbReference type="Proteomes" id="UP000019086">
    <property type="component" value="Chromosome"/>
</dbReference>
<dbReference type="EMBL" id="CP006956">
    <property type="protein sequence ID" value="AHG85489.1"/>
    <property type="molecule type" value="Genomic_DNA"/>
</dbReference>
<protein>
    <submittedName>
        <fullName evidence="1">Hemophilus-specific protein</fullName>
    </submittedName>
</protein>
<evidence type="ECO:0000313" key="2">
    <source>
        <dbReference type="Proteomes" id="UP000019086"/>
    </source>
</evidence>
<sequence length="241" mass="28036">MERYVMWKKIRIDFTDTVKCQFCSRMITSGKAIVVQNELGNISFSGPSCAQNKNGQNVVNPKEKIVDITKGCLLHEPTTNDKTDKQVDVEQDNFTSIHDDEVHNYLDNNAVNAYLTLRFEKLSHLTSIIKSQKLNEIYHNYELTGQISQKDESYIRVIMYGEAYPLYTYQNLQAVYAAEYWLQSFIQHNPENDLNFIQDTLNQLRRKLTLTEKQIMGINNWFKNSDGKMVKLKTNAFVRGK</sequence>
<dbReference type="AlphaFoldDB" id="W0R2T5"/>
<proteinExistence type="predicted"/>
<organism evidence="1 2">
    <name type="scientific">Bibersteinia trehalosi USDA-ARS-USMARC-190</name>
    <dbReference type="NCBI Taxonomy" id="1263832"/>
    <lineage>
        <taxon>Bacteria</taxon>
        <taxon>Pseudomonadati</taxon>
        <taxon>Pseudomonadota</taxon>
        <taxon>Gammaproteobacteria</taxon>
        <taxon>Pasteurellales</taxon>
        <taxon>Pasteurellaceae</taxon>
        <taxon>Bibersteinia</taxon>
    </lineage>
</organism>
<evidence type="ECO:0000313" key="1">
    <source>
        <dbReference type="EMBL" id="AHG85489.1"/>
    </source>
</evidence>
<dbReference type="PATRIC" id="fig|1263832.3.peg.254"/>
<gene>
    <name evidence="1" type="ORF">F544_2550</name>
</gene>